<gene>
    <name evidence="2" type="ORF">DUNSADRAFT_12681</name>
</gene>
<dbReference type="Proteomes" id="UP000815325">
    <property type="component" value="Unassembled WGS sequence"/>
</dbReference>
<feature type="compositionally biased region" description="Low complexity" evidence="1">
    <location>
        <begin position="40"/>
        <end position="50"/>
    </location>
</feature>
<keyword evidence="3" id="KW-1185">Reference proteome</keyword>
<comment type="caution">
    <text evidence="2">The sequence shown here is derived from an EMBL/GenBank/DDBJ whole genome shotgun (WGS) entry which is preliminary data.</text>
</comment>
<sequence length="97" mass="10460">MNPRSIHASEDGAGAGAQGAEKNGQQQQQQMEEQQRQRRQLLLQQQQQQAPSPEASATEFQGFPSGGLQADTQPGLVGCNTQELSFCSPVREVHGVT</sequence>
<evidence type="ECO:0000256" key="1">
    <source>
        <dbReference type="SAM" id="MobiDB-lite"/>
    </source>
</evidence>
<organism evidence="2 3">
    <name type="scientific">Dunaliella salina</name>
    <name type="common">Green alga</name>
    <name type="synonym">Protococcus salinus</name>
    <dbReference type="NCBI Taxonomy" id="3046"/>
    <lineage>
        <taxon>Eukaryota</taxon>
        <taxon>Viridiplantae</taxon>
        <taxon>Chlorophyta</taxon>
        <taxon>core chlorophytes</taxon>
        <taxon>Chlorophyceae</taxon>
        <taxon>CS clade</taxon>
        <taxon>Chlamydomonadales</taxon>
        <taxon>Dunaliellaceae</taxon>
        <taxon>Dunaliella</taxon>
    </lineage>
</organism>
<proteinExistence type="predicted"/>
<protein>
    <submittedName>
        <fullName evidence="2">Uncharacterized protein</fullName>
    </submittedName>
</protein>
<dbReference type="EMBL" id="MU069925">
    <property type="protein sequence ID" value="KAF5831734.1"/>
    <property type="molecule type" value="Genomic_DNA"/>
</dbReference>
<feature type="region of interest" description="Disordered" evidence="1">
    <location>
        <begin position="1"/>
        <end position="74"/>
    </location>
</feature>
<accession>A0ABQ7GAU9</accession>
<reference evidence="2" key="1">
    <citation type="submission" date="2017-08" db="EMBL/GenBank/DDBJ databases">
        <authorList>
            <person name="Polle J.E."/>
            <person name="Barry K."/>
            <person name="Cushman J."/>
            <person name="Schmutz J."/>
            <person name="Tran D."/>
            <person name="Hathwaick L.T."/>
            <person name="Yim W.C."/>
            <person name="Jenkins J."/>
            <person name="Mckie-Krisberg Z.M."/>
            <person name="Prochnik S."/>
            <person name="Lindquist E."/>
            <person name="Dockter R.B."/>
            <person name="Adam C."/>
            <person name="Molina H."/>
            <person name="Bunkerborg J."/>
            <person name="Jin E."/>
            <person name="Buchheim M."/>
            <person name="Magnuson J."/>
        </authorList>
    </citation>
    <scope>NUCLEOTIDE SEQUENCE</scope>
    <source>
        <strain evidence="2">CCAP 19/18</strain>
    </source>
</reference>
<name>A0ABQ7GAU9_DUNSA</name>
<evidence type="ECO:0000313" key="3">
    <source>
        <dbReference type="Proteomes" id="UP000815325"/>
    </source>
</evidence>
<evidence type="ECO:0000313" key="2">
    <source>
        <dbReference type="EMBL" id="KAF5831734.1"/>
    </source>
</evidence>
<feature type="compositionally biased region" description="Low complexity" evidence="1">
    <location>
        <begin position="18"/>
        <end position="32"/>
    </location>
</feature>